<gene>
    <name evidence="1" type="ORF">DSM04_101635</name>
</gene>
<protein>
    <submittedName>
        <fullName evidence="1">Uncharacterized protein</fullName>
    </submittedName>
</protein>
<proteinExistence type="predicted"/>
<name>A0A4Q0P0W2_9FLAO</name>
<evidence type="ECO:0000313" key="1">
    <source>
        <dbReference type="EMBL" id="RXG18438.1"/>
    </source>
</evidence>
<sequence>MDLEIINTRGVFILIKFLILSDIGNDLNDEQQSIF</sequence>
<evidence type="ECO:0000313" key="2">
    <source>
        <dbReference type="Proteomes" id="UP000289821"/>
    </source>
</evidence>
<reference evidence="1 2" key="1">
    <citation type="submission" date="2018-07" db="EMBL/GenBank/DDBJ databases">
        <title>Leeuwenhoekiella genomics.</title>
        <authorList>
            <person name="Tahon G."/>
            <person name="Willems A."/>
        </authorList>
    </citation>
    <scope>NUCLEOTIDE SEQUENCE [LARGE SCALE GENOMIC DNA]</scope>
    <source>
        <strain evidence="1 2">R-50232</strain>
    </source>
</reference>
<accession>A0A4Q0P0W2</accession>
<comment type="caution">
    <text evidence="1">The sequence shown here is derived from an EMBL/GenBank/DDBJ whole genome shotgun (WGS) entry which is preliminary data.</text>
</comment>
<dbReference type="EMBL" id="QOVI01000001">
    <property type="protein sequence ID" value="RXG18438.1"/>
    <property type="molecule type" value="Genomic_DNA"/>
</dbReference>
<dbReference type="Proteomes" id="UP000289821">
    <property type="component" value="Unassembled WGS sequence"/>
</dbReference>
<organism evidence="1 2">
    <name type="scientific">Leeuwenhoekiella aestuarii</name>
    <dbReference type="NCBI Taxonomy" id="2249426"/>
    <lineage>
        <taxon>Bacteria</taxon>
        <taxon>Pseudomonadati</taxon>
        <taxon>Bacteroidota</taxon>
        <taxon>Flavobacteriia</taxon>
        <taxon>Flavobacteriales</taxon>
        <taxon>Flavobacteriaceae</taxon>
        <taxon>Leeuwenhoekiella</taxon>
    </lineage>
</organism>
<dbReference type="AlphaFoldDB" id="A0A4Q0P0W2"/>
<keyword evidence="2" id="KW-1185">Reference proteome</keyword>